<gene>
    <name evidence="2" type="ORF">METZ01_LOCUS406228</name>
</gene>
<keyword evidence="1" id="KW-0812">Transmembrane</keyword>
<organism evidence="2">
    <name type="scientific">marine metagenome</name>
    <dbReference type="NCBI Taxonomy" id="408172"/>
    <lineage>
        <taxon>unclassified sequences</taxon>
        <taxon>metagenomes</taxon>
        <taxon>ecological metagenomes</taxon>
    </lineage>
</organism>
<protein>
    <submittedName>
        <fullName evidence="2">Uncharacterized protein</fullName>
    </submittedName>
</protein>
<dbReference type="AlphaFoldDB" id="A0A382W3W4"/>
<name>A0A382W3W4_9ZZZZ</name>
<evidence type="ECO:0000313" key="2">
    <source>
        <dbReference type="EMBL" id="SVD53374.1"/>
    </source>
</evidence>
<feature type="transmembrane region" description="Helical" evidence="1">
    <location>
        <begin position="52"/>
        <end position="69"/>
    </location>
</feature>
<accession>A0A382W3W4</accession>
<feature type="transmembrane region" description="Helical" evidence="1">
    <location>
        <begin position="7"/>
        <end position="32"/>
    </location>
</feature>
<evidence type="ECO:0000256" key="1">
    <source>
        <dbReference type="SAM" id="Phobius"/>
    </source>
</evidence>
<keyword evidence="1" id="KW-0472">Membrane</keyword>
<reference evidence="2" key="1">
    <citation type="submission" date="2018-05" db="EMBL/GenBank/DDBJ databases">
        <authorList>
            <person name="Lanie J.A."/>
            <person name="Ng W.-L."/>
            <person name="Kazmierczak K.M."/>
            <person name="Andrzejewski T.M."/>
            <person name="Davidsen T.M."/>
            <person name="Wayne K.J."/>
            <person name="Tettelin H."/>
            <person name="Glass J.I."/>
            <person name="Rusch D."/>
            <person name="Podicherti R."/>
            <person name="Tsui H.-C.T."/>
            <person name="Winkler M.E."/>
        </authorList>
    </citation>
    <scope>NUCLEOTIDE SEQUENCE</scope>
</reference>
<sequence>MNSIQKTLLIIGLFSAIISLAIGFDSGSWVYYTSEHDLIWEEGTKYNVHWDTFIPFLVTIASAMGFVLFKDKK</sequence>
<keyword evidence="1" id="KW-1133">Transmembrane helix</keyword>
<dbReference type="EMBL" id="UINC01156771">
    <property type="protein sequence ID" value="SVD53374.1"/>
    <property type="molecule type" value="Genomic_DNA"/>
</dbReference>
<proteinExistence type="predicted"/>